<organism evidence="1 2">
    <name type="scientific">Pristionchus pacificus</name>
    <name type="common">Parasitic nematode worm</name>
    <dbReference type="NCBI Taxonomy" id="54126"/>
    <lineage>
        <taxon>Eukaryota</taxon>
        <taxon>Metazoa</taxon>
        <taxon>Ecdysozoa</taxon>
        <taxon>Nematoda</taxon>
        <taxon>Chromadorea</taxon>
        <taxon>Rhabditida</taxon>
        <taxon>Rhabditina</taxon>
        <taxon>Diplogasteromorpha</taxon>
        <taxon>Diplogasteroidea</taxon>
        <taxon>Neodiplogasteridae</taxon>
        <taxon>Pristionchus</taxon>
    </lineage>
</organism>
<evidence type="ECO:0000313" key="2">
    <source>
        <dbReference type="Proteomes" id="UP000005239"/>
    </source>
</evidence>
<accession>A0A2A6CNR7</accession>
<dbReference type="Proteomes" id="UP000005239">
    <property type="component" value="Unassembled WGS sequence"/>
</dbReference>
<evidence type="ECO:0000313" key="1">
    <source>
        <dbReference type="EnsemblMetazoa" id="PPA45687.1"/>
    </source>
</evidence>
<dbReference type="EnsemblMetazoa" id="PPA45687.1">
    <property type="protein sequence ID" value="PPA45687.1"/>
    <property type="gene ID" value="WBGene00284056"/>
</dbReference>
<accession>A0A8R1V437</accession>
<name>A0A2A6CNR7_PRIPA</name>
<reference evidence="1" key="2">
    <citation type="submission" date="2022-06" db="UniProtKB">
        <authorList>
            <consortium name="EnsemblMetazoa"/>
        </authorList>
    </citation>
    <scope>IDENTIFICATION</scope>
    <source>
        <strain evidence="1">PS312</strain>
    </source>
</reference>
<gene>
    <name evidence="1" type="primary">WBGene00284056</name>
</gene>
<reference evidence="2" key="1">
    <citation type="journal article" date="2008" name="Nat. Genet.">
        <title>The Pristionchus pacificus genome provides a unique perspective on nematode lifestyle and parasitism.</title>
        <authorList>
            <person name="Dieterich C."/>
            <person name="Clifton S.W."/>
            <person name="Schuster L.N."/>
            <person name="Chinwalla A."/>
            <person name="Delehaunty K."/>
            <person name="Dinkelacker I."/>
            <person name="Fulton L."/>
            <person name="Fulton R."/>
            <person name="Godfrey J."/>
            <person name="Minx P."/>
            <person name="Mitreva M."/>
            <person name="Roeseler W."/>
            <person name="Tian H."/>
            <person name="Witte H."/>
            <person name="Yang S.P."/>
            <person name="Wilson R.K."/>
            <person name="Sommer R.J."/>
        </authorList>
    </citation>
    <scope>NUCLEOTIDE SEQUENCE [LARGE SCALE GENOMIC DNA]</scope>
    <source>
        <strain evidence="2">PS312</strain>
    </source>
</reference>
<proteinExistence type="predicted"/>
<protein>
    <submittedName>
        <fullName evidence="1">Uncharacterized protein</fullName>
    </submittedName>
</protein>
<sequence length="92" mass="10417">MRVQSVMHAYVKIQLHRYWQCMCTKVLMDVFTRSGASVFPTKTLEQALGRRAHLAMRCASCSSPSILLCCSKASAIARIDMAICLFLNARRY</sequence>
<dbReference type="AlphaFoldDB" id="A0A2A6CNR7"/>
<keyword evidence="2" id="KW-1185">Reference proteome</keyword>